<protein>
    <recommendedName>
        <fullName evidence="3">AlpA family phage regulatory protein</fullName>
    </recommendedName>
</protein>
<proteinExistence type="predicted"/>
<dbReference type="OrthoDB" id="5298532at2"/>
<dbReference type="EMBL" id="CP027667">
    <property type="protein sequence ID" value="AVO48543.1"/>
    <property type="molecule type" value="Genomic_DNA"/>
</dbReference>
<evidence type="ECO:0000313" key="1">
    <source>
        <dbReference type="EMBL" id="AVO48543.1"/>
    </source>
</evidence>
<accession>A0A2R3Q9S7</accession>
<keyword evidence="2" id="KW-1185">Reference proteome</keyword>
<dbReference type="InterPro" id="IPR010260">
    <property type="entry name" value="AlpA"/>
</dbReference>
<dbReference type="Proteomes" id="UP000237925">
    <property type="component" value="Chromosome"/>
</dbReference>
<dbReference type="RefSeq" id="WP_106683023.1">
    <property type="nucleotide sequence ID" value="NZ_CP027667.1"/>
</dbReference>
<dbReference type="Pfam" id="PF05930">
    <property type="entry name" value="Phage_AlpA"/>
    <property type="match status" value="1"/>
</dbReference>
<organism evidence="1 2">
    <name type="scientific">Melaminivora suipulveris</name>
    <dbReference type="NCBI Taxonomy" id="2109913"/>
    <lineage>
        <taxon>Bacteria</taxon>
        <taxon>Pseudomonadati</taxon>
        <taxon>Pseudomonadota</taxon>
        <taxon>Betaproteobacteria</taxon>
        <taxon>Burkholderiales</taxon>
        <taxon>Comamonadaceae</taxon>
        <taxon>Melaminivora</taxon>
    </lineage>
</organism>
<dbReference type="AlphaFoldDB" id="A0A2R3Q9S7"/>
<name>A0A2R3Q9S7_9BURK</name>
<sequence length="63" mass="7185">MTLHQSARPQQSAELLGIGLSTLWRFAKERPDFPRPRKLSPRVTVFIVAELLAWRDAQVKEAA</sequence>
<dbReference type="KEGG" id="mela:C6568_04125"/>
<evidence type="ECO:0008006" key="3">
    <source>
        <dbReference type="Google" id="ProtNLM"/>
    </source>
</evidence>
<reference evidence="1 2" key="1">
    <citation type="submission" date="2018-03" db="EMBL/GenBank/DDBJ databases">
        <title>Genome sequencing of Melaminivora sp.</title>
        <authorList>
            <person name="Kim S.-J."/>
            <person name="Heo J."/>
            <person name="Ahn J.-H."/>
            <person name="Kwon S.-W."/>
        </authorList>
    </citation>
    <scope>NUCLEOTIDE SEQUENCE [LARGE SCALE GENOMIC DNA]</scope>
    <source>
        <strain evidence="1 2">SC2-9</strain>
    </source>
</reference>
<evidence type="ECO:0000313" key="2">
    <source>
        <dbReference type="Proteomes" id="UP000237925"/>
    </source>
</evidence>
<gene>
    <name evidence="1" type="ORF">C6568_04125</name>
</gene>